<evidence type="ECO:0000256" key="10">
    <source>
        <dbReference type="ARBA" id="ARBA00023136"/>
    </source>
</evidence>
<dbReference type="CDD" id="cd12914">
    <property type="entry name" value="PDC1_DGC_like"/>
    <property type="match status" value="1"/>
</dbReference>
<evidence type="ECO:0000256" key="11">
    <source>
        <dbReference type="SAM" id="Phobius"/>
    </source>
</evidence>
<dbReference type="EMBL" id="CBTK010000031">
    <property type="protein sequence ID" value="CDH43626.1"/>
    <property type="molecule type" value="Genomic_DNA"/>
</dbReference>
<dbReference type="CDD" id="cd12912">
    <property type="entry name" value="PDC2_MCP_like"/>
    <property type="match status" value="1"/>
</dbReference>
<dbReference type="GO" id="GO:0000155">
    <property type="term" value="F:phosphorelay sensor kinase activity"/>
    <property type="evidence" value="ECO:0007669"/>
    <property type="project" value="TreeGrafter"/>
</dbReference>
<dbReference type="InterPro" id="IPR033479">
    <property type="entry name" value="dCache_1"/>
</dbReference>
<dbReference type="GO" id="GO:0005886">
    <property type="term" value="C:plasma membrane"/>
    <property type="evidence" value="ECO:0007669"/>
    <property type="project" value="UniProtKB-SubCell"/>
</dbReference>
<dbReference type="CDD" id="cd06225">
    <property type="entry name" value="HAMP"/>
    <property type="match status" value="1"/>
</dbReference>
<evidence type="ECO:0000256" key="1">
    <source>
        <dbReference type="ARBA" id="ARBA00000085"/>
    </source>
</evidence>
<keyword evidence="10 11" id="KW-0472">Membrane</keyword>
<reference evidence="13 14" key="1">
    <citation type="journal article" date="2014" name="ISME J.">
        <title>Candidatus Competibacter-lineage genomes retrieved from metagenomes reveal functional metabolic diversity.</title>
        <authorList>
            <person name="McIlroy S.J."/>
            <person name="Albertsen M."/>
            <person name="Andresen E.K."/>
            <person name="Saunders A.M."/>
            <person name="Kristiansen R."/>
            <person name="Stokholm-Bjerregaard M."/>
            <person name="Nielsen K.L."/>
            <person name="Nielsen P.H."/>
        </authorList>
    </citation>
    <scope>NUCLEOTIDE SEQUENCE [LARGE SCALE GENOMIC DNA]</scope>
    <source>
        <strain evidence="13 14">Run_B_J11</strain>
    </source>
</reference>
<evidence type="ECO:0000256" key="4">
    <source>
        <dbReference type="ARBA" id="ARBA00022475"/>
    </source>
</evidence>
<accession>A0A7U7J220</accession>
<keyword evidence="9 11" id="KW-1133">Transmembrane helix</keyword>
<evidence type="ECO:0000256" key="5">
    <source>
        <dbReference type="ARBA" id="ARBA00022553"/>
    </source>
</evidence>
<comment type="subcellular location">
    <subcellularLocation>
        <location evidence="2">Cell membrane</location>
        <topology evidence="2">Multi-pass membrane protein</topology>
    </subcellularLocation>
</comment>
<sequence>MPEQQPRFALKIFHKTLLAMVLVALIPIAGLVYTSGYQLEKDWRQHANLNLALIASGLAGKVDGWVNMNLRVLREHAALPDIISMDAARQQPILKAIQGAYEWVYLAFTVNRDGQSVGRSDNNPSQYYGDRNYFKQVMEGKPVGQEVVIGKTSQKPALILAGPIRTANQSGADVIAMAMQLVDVSQVVAGVKIGATGFAILVDDKNKVIAHGKPEKIAETLQDLSAHPALHRAEAMQDLTVYEEEGRRIVAYAQKISLGWTLIVQQDYDDAFAPLLEARRNALILIVLTLILVVAVAYGLSRQLARPICELTAIAENISRGHVELKIAGIERRDEIGALARAIERMAVSIKMAFERLRKKP</sequence>
<dbReference type="PROSITE" id="PS50885">
    <property type="entry name" value="HAMP"/>
    <property type="match status" value="1"/>
</dbReference>
<keyword evidence="6" id="KW-0808">Transferase</keyword>
<evidence type="ECO:0000313" key="13">
    <source>
        <dbReference type="EMBL" id="CDH43626.1"/>
    </source>
</evidence>
<feature type="transmembrane region" description="Helical" evidence="11">
    <location>
        <begin position="282"/>
        <end position="300"/>
    </location>
</feature>
<dbReference type="Gene3D" id="6.10.340.10">
    <property type="match status" value="1"/>
</dbReference>
<dbReference type="Pfam" id="PF02743">
    <property type="entry name" value="dCache_1"/>
    <property type="match status" value="1"/>
</dbReference>
<comment type="caution">
    <text evidence="13">The sequence shown here is derived from an EMBL/GenBank/DDBJ whole genome shotgun (WGS) entry which is preliminary data.</text>
</comment>
<dbReference type="InterPro" id="IPR050398">
    <property type="entry name" value="HssS/ArlS-like"/>
</dbReference>
<feature type="domain" description="HAMP" evidence="12">
    <location>
        <begin position="302"/>
        <end position="355"/>
    </location>
</feature>
<organism evidence="13 14">
    <name type="scientific">Candidatus Contendobacter odensis Run_B_J11</name>
    <dbReference type="NCBI Taxonomy" id="1400861"/>
    <lineage>
        <taxon>Bacteria</taxon>
        <taxon>Pseudomonadati</taxon>
        <taxon>Pseudomonadota</taxon>
        <taxon>Gammaproteobacteria</taxon>
        <taxon>Candidatus Competibacteraceae</taxon>
        <taxon>Candidatus Contendibacter</taxon>
    </lineage>
</organism>
<keyword evidence="5" id="KW-0597">Phosphoprotein</keyword>
<proteinExistence type="predicted"/>
<dbReference type="SUPFAM" id="SSF158472">
    <property type="entry name" value="HAMP domain-like"/>
    <property type="match status" value="1"/>
</dbReference>
<dbReference type="SMART" id="SM00304">
    <property type="entry name" value="HAMP"/>
    <property type="match status" value="1"/>
</dbReference>
<dbReference type="Pfam" id="PF00672">
    <property type="entry name" value="HAMP"/>
    <property type="match status" value="1"/>
</dbReference>
<dbReference type="PANTHER" id="PTHR45528">
    <property type="entry name" value="SENSOR HISTIDINE KINASE CPXA"/>
    <property type="match status" value="1"/>
</dbReference>
<name>A0A7U7J220_9GAMM</name>
<dbReference type="EC" id="2.7.13.3" evidence="3"/>
<evidence type="ECO:0000256" key="9">
    <source>
        <dbReference type="ARBA" id="ARBA00022989"/>
    </source>
</evidence>
<keyword evidence="4" id="KW-1003">Cell membrane</keyword>
<dbReference type="PANTHER" id="PTHR45528:SF10">
    <property type="entry name" value="METHYL-ACCEPTING CHEMOTAXIS PROTEIN"/>
    <property type="match status" value="1"/>
</dbReference>
<evidence type="ECO:0000313" key="14">
    <source>
        <dbReference type="Proteomes" id="UP000019184"/>
    </source>
</evidence>
<dbReference type="Gene3D" id="3.30.450.20">
    <property type="entry name" value="PAS domain"/>
    <property type="match status" value="1"/>
</dbReference>
<evidence type="ECO:0000256" key="6">
    <source>
        <dbReference type="ARBA" id="ARBA00022679"/>
    </source>
</evidence>
<evidence type="ECO:0000256" key="7">
    <source>
        <dbReference type="ARBA" id="ARBA00022692"/>
    </source>
</evidence>
<keyword evidence="8 13" id="KW-0418">Kinase</keyword>
<dbReference type="InterPro" id="IPR003660">
    <property type="entry name" value="HAMP_dom"/>
</dbReference>
<comment type="catalytic activity">
    <reaction evidence="1">
        <text>ATP + protein L-histidine = ADP + protein N-phospho-L-histidine.</text>
        <dbReference type="EC" id="2.7.13.3"/>
    </reaction>
</comment>
<evidence type="ECO:0000256" key="3">
    <source>
        <dbReference type="ARBA" id="ARBA00012438"/>
    </source>
</evidence>
<feature type="transmembrane region" description="Helical" evidence="11">
    <location>
        <begin position="12"/>
        <end position="34"/>
    </location>
</feature>
<keyword evidence="14" id="KW-1185">Reference proteome</keyword>
<dbReference type="RefSeq" id="WP_051497337.1">
    <property type="nucleotide sequence ID" value="NZ_CBTK010000031.1"/>
</dbReference>
<dbReference type="Proteomes" id="UP000019184">
    <property type="component" value="Unassembled WGS sequence"/>
</dbReference>
<evidence type="ECO:0000259" key="12">
    <source>
        <dbReference type="PROSITE" id="PS50885"/>
    </source>
</evidence>
<evidence type="ECO:0000256" key="2">
    <source>
        <dbReference type="ARBA" id="ARBA00004651"/>
    </source>
</evidence>
<dbReference type="AlphaFoldDB" id="A0A7U7J220"/>
<evidence type="ECO:0000256" key="8">
    <source>
        <dbReference type="ARBA" id="ARBA00022777"/>
    </source>
</evidence>
<keyword evidence="7 11" id="KW-0812">Transmembrane</keyword>
<gene>
    <name evidence="13" type="ORF">BN874_1260034</name>
</gene>
<protein>
    <recommendedName>
        <fullName evidence="3">histidine kinase</fullName>
        <ecNumber evidence="3">2.7.13.3</ecNumber>
    </recommendedName>
</protein>